<comment type="caution">
    <text evidence="3">The sequence shown here is derived from an EMBL/GenBank/DDBJ whole genome shotgun (WGS) entry which is preliminary data.</text>
</comment>
<organism evidence="3 4">
    <name type="scientific">Candidatus Ryanbacteria bacterium RIFCSPLOWO2_02_FULL_45_11c</name>
    <dbReference type="NCBI Taxonomy" id="1802128"/>
    <lineage>
        <taxon>Bacteria</taxon>
        <taxon>Candidatus Ryaniibacteriota</taxon>
    </lineage>
</organism>
<name>A0A1G2H2V4_9BACT</name>
<dbReference type="EMBL" id="MHNY01000007">
    <property type="protein sequence ID" value="OGZ56640.1"/>
    <property type="molecule type" value="Genomic_DNA"/>
</dbReference>
<evidence type="ECO:0000256" key="2">
    <source>
        <dbReference type="SAM" id="SignalP"/>
    </source>
</evidence>
<evidence type="ECO:0000256" key="1">
    <source>
        <dbReference type="SAM" id="MobiDB-lite"/>
    </source>
</evidence>
<protein>
    <submittedName>
        <fullName evidence="3">Uncharacterized protein</fullName>
    </submittedName>
</protein>
<keyword evidence="2" id="KW-0732">Signal</keyword>
<gene>
    <name evidence="3" type="ORF">A3H64_01795</name>
</gene>
<proteinExistence type="predicted"/>
<evidence type="ECO:0000313" key="3">
    <source>
        <dbReference type="EMBL" id="OGZ56640.1"/>
    </source>
</evidence>
<reference evidence="3 4" key="1">
    <citation type="journal article" date="2016" name="Nat. Commun.">
        <title>Thousands of microbial genomes shed light on interconnected biogeochemical processes in an aquifer system.</title>
        <authorList>
            <person name="Anantharaman K."/>
            <person name="Brown C.T."/>
            <person name="Hug L.A."/>
            <person name="Sharon I."/>
            <person name="Castelle C.J."/>
            <person name="Probst A.J."/>
            <person name="Thomas B.C."/>
            <person name="Singh A."/>
            <person name="Wilkins M.J."/>
            <person name="Karaoz U."/>
            <person name="Brodie E.L."/>
            <person name="Williams K.H."/>
            <person name="Hubbard S.S."/>
            <person name="Banfield J.F."/>
        </authorList>
    </citation>
    <scope>NUCLEOTIDE SEQUENCE [LARGE SCALE GENOMIC DNA]</scope>
</reference>
<feature type="region of interest" description="Disordered" evidence="1">
    <location>
        <begin position="349"/>
        <end position="395"/>
    </location>
</feature>
<feature type="chain" id="PRO_5009583062" evidence="2">
    <location>
        <begin position="30"/>
        <end position="395"/>
    </location>
</feature>
<dbReference type="Proteomes" id="UP000178186">
    <property type="component" value="Unassembled WGS sequence"/>
</dbReference>
<sequence length="395" mass="42653">MKKKILLGLSAAGTAIALLPLLAAFEAHVINVTAHIENALNVQRDEIPFGTVFPEEHLFSEPFDISLSHSFLEQKRLDDVTYVIKQKPKCEKDANNATSTDPLHKPVDLVTHECPGFYHEMPLLCPYLSKEKADNDRNIPTDLPPYDTEIAALHGDPNNWDIHDATLWAKGKLTQAGNDIVDNWVIDLLVPCFEGQCAQLDPRNPNIFIPPAYQLPCDDVNNDGQCDLNGQTFGCDLWVEVNGYSLPPATETGTLTIIKHVQGDGADEATDKDAPDFTIDVTGTTPSTDLFLGAEIPGTVVTFGLGPYSVDEVSSFNYSKVLGAGCSGVIVAGDNGTCTITNTELPQCSDGIDNEDPDSLVDIGDPGCHTDDIDPANPSATYDPSDDSELDALED</sequence>
<accession>A0A1G2H2V4</accession>
<feature type="signal peptide" evidence="2">
    <location>
        <begin position="1"/>
        <end position="29"/>
    </location>
</feature>
<dbReference type="AlphaFoldDB" id="A0A1G2H2V4"/>
<evidence type="ECO:0000313" key="4">
    <source>
        <dbReference type="Proteomes" id="UP000178186"/>
    </source>
</evidence>
<feature type="compositionally biased region" description="Acidic residues" evidence="1">
    <location>
        <begin position="384"/>
        <end position="395"/>
    </location>
</feature>